<protein>
    <submittedName>
        <fullName evidence="5">AFG1-like ATPase-domain-containing protein</fullName>
    </submittedName>
</protein>
<dbReference type="Proteomes" id="UP000311382">
    <property type="component" value="Unassembled WGS sequence"/>
</dbReference>
<organism evidence="5 6">
    <name type="scientific">Rhodotorula diobovata</name>
    <dbReference type="NCBI Taxonomy" id="5288"/>
    <lineage>
        <taxon>Eukaryota</taxon>
        <taxon>Fungi</taxon>
        <taxon>Dikarya</taxon>
        <taxon>Basidiomycota</taxon>
        <taxon>Pucciniomycotina</taxon>
        <taxon>Microbotryomycetes</taxon>
        <taxon>Sporidiobolales</taxon>
        <taxon>Sporidiobolaceae</taxon>
        <taxon>Rhodotorula</taxon>
    </lineage>
</organism>
<evidence type="ECO:0000256" key="2">
    <source>
        <dbReference type="ARBA" id="ARBA00022741"/>
    </source>
</evidence>
<feature type="compositionally biased region" description="Basic and acidic residues" evidence="4">
    <location>
        <begin position="817"/>
        <end position="826"/>
    </location>
</feature>
<feature type="region of interest" description="Disordered" evidence="4">
    <location>
        <begin position="805"/>
        <end position="826"/>
    </location>
</feature>
<dbReference type="NCBIfam" id="NF040713">
    <property type="entry name" value="ZapE"/>
    <property type="match status" value="1"/>
</dbReference>
<comment type="similarity">
    <text evidence="1">Belongs to the AFG1 ATPase family.</text>
</comment>
<evidence type="ECO:0000256" key="3">
    <source>
        <dbReference type="ARBA" id="ARBA00022840"/>
    </source>
</evidence>
<evidence type="ECO:0000256" key="4">
    <source>
        <dbReference type="SAM" id="MobiDB-lite"/>
    </source>
</evidence>
<feature type="region of interest" description="Disordered" evidence="4">
    <location>
        <begin position="538"/>
        <end position="566"/>
    </location>
</feature>
<evidence type="ECO:0000313" key="5">
    <source>
        <dbReference type="EMBL" id="TNY23791.1"/>
    </source>
</evidence>
<proteinExistence type="inferred from homology"/>
<keyword evidence="3" id="KW-0067">ATP-binding</keyword>
<dbReference type="InterPro" id="IPR027417">
    <property type="entry name" value="P-loop_NTPase"/>
</dbReference>
<dbReference type="Gene3D" id="3.40.50.300">
    <property type="entry name" value="P-loop containing nucleotide triphosphate hydrolases"/>
    <property type="match status" value="1"/>
</dbReference>
<sequence length="826" mass="90847">MLRLRTSPLARLARTTTQRSSWALISRSASTAPSSSTEAGLEVADPLLLYYSLVAQGKVKKDEEQLRALVQLRKLHAELIDYQPPVHLLTLLESIRGITSPPSSSTSAVTTTSSLPAWPFKRSPLSSLGMGLSSEEEADRRSLSLLSEKQKTTELVKVLKAHEGLEELDTPKGFLLTGPPGTGKSLLMDLFFQSLPVPHKVRYHYHAFLLSLYQAIHRALERQRLENEAEERAANERYERGDKGGYPWSRREEMKARAISQGWQTVFAGGRSAHDPALNTREFVLAQVALDLIKTQGWLLAFDEVQLVDIAGAGLVSRVMSWYWRLGGVVVGTSNRVPEDLYKQGIQRATLSPFLGALAVRSPVINLSSPTDYRLIARSQISLTPETDAASPGDFGSPEAWKRWGTRSRGWFVKGKDDAAWAEAQRWVLGDAKGEEKVLSVYGRKVKVPWAAGGVARFSFKELCEKPLGPADYITLGSEFHTIVLDDVPILPLNAKNEARRLITLLDALYETKTRLLAFAAAPIDSLFFPDAVTPEAPPPASEAVLDDLPTSFSEPSGSRAPGDSGPVHVLDNSTFSLPLNNSLKSTAPSRYDAQDAAGEVTDSLVEEMLGDVQQDLDAPYRPNISAYDESANVAAYERDAARKIELEAVEEQLDRQLRRRREQEARLPIHPSAATPSFQNLSIFTGEDERFSFKRAVSRVHEMSSAEYLVTAEHTPMPSHVRSWETPFTPPSAVAAAAAAAAPARHAVGDKAPLGDERLSGVLDPADLRAKWPEGTPREGREVDVRGAKPVLREEHVWGVREDWGPKAGAWGKGAKAYEKDNKPE</sequence>
<dbReference type="PANTHER" id="PTHR12169:SF2">
    <property type="entry name" value="AFG1P"/>
    <property type="match status" value="1"/>
</dbReference>
<dbReference type="OrthoDB" id="2193432at2759"/>
<accession>A0A5C5G7E9</accession>
<dbReference type="GO" id="GO:0005524">
    <property type="term" value="F:ATP binding"/>
    <property type="evidence" value="ECO:0007669"/>
    <property type="project" value="UniProtKB-KW"/>
</dbReference>
<dbReference type="PANTHER" id="PTHR12169">
    <property type="entry name" value="ATPASE N2B"/>
    <property type="match status" value="1"/>
</dbReference>
<dbReference type="GO" id="GO:0016887">
    <property type="term" value="F:ATP hydrolysis activity"/>
    <property type="evidence" value="ECO:0007669"/>
    <property type="project" value="InterPro"/>
</dbReference>
<dbReference type="EMBL" id="SOZI01000008">
    <property type="protein sequence ID" value="TNY23791.1"/>
    <property type="molecule type" value="Genomic_DNA"/>
</dbReference>
<dbReference type="Pfam" id="PF03969">
    <property type="entry name" value="AFG1_ATPase"/>
    <property type="match status" value="2"/>
</dbReference>
<comment type="caution">
    <text evidence="5">The sequence shown here is derived from an EMBL/GenBank/DDBJ whole genome shotgun (WGS) entry which is preliminary data.</text>
</comment>
<gene>
    <name evidence="5" type="ORF">DMC30DRAFT_280068</name>
</gene>
<dbReference type="InterPro" id="IPR005654">
    <property type="entry name" value="ATPase_AFG1-like"/>
</dbReference>
<keyword evidence="6" id="KW-1185">Reference proteome</keyword>
<feature type="region of interest" description="Disordered" evidence="4">
    <location>
        <begin position="769"/>
        <end position="788"/>
    </location>
</feature>
<feature type="compositionally biased region" description="Low complexity" evidence="4">
    <location>
        <begin position="807"/>
        <end position="816"/>
    </location>
</feature>
<keyword evidence="2" id="KW-0547">Nucleotide-binding</keyword>
<dbReference type="SUPFAM" id="SSF52540">
    <property type="entry name" value="P-loop containing nucleoside triphosphate hydrolases"/>
    <property type="match status" value="1"/>
</dbReference>
<evidence type="ECO:0000256" key="1">
    <source>
        <dbReference type="ARBA" id="ARBA00010322"/>
    </source>
</evidence>
<name>A0A5C5G7E9_9BASI</name>
<reference evidence="5 6" key="1">
    <citation type="submission" date="2019-03" db="EMBL/GenBank/DDBJ databases">
        <title>Rhodosporidium diobovatum UCD-FST 08-225 genome sequencing, assembly, and annotation.</title>
        <authorList>
            <person name="Fakankun I.U."/>
            <person name="Fristensky B."/>
            <person name="Levin D.B."/>
        </authorList>
    </citation>
    <scope>NUCLEOTIDE SEQUENCE [LARGE SCALE GENOMIC DNA]</scope>
    <source>
        <strain evidence="5 6">UCD-FST 08-225</strain>
    </source>
</reference>
<dbReference type="GO" id="GO:0005739">
    <property type="term" value="C:mitochondrion"/>
    <property type="evidence" value="ECO:0007669"/>
    <property type="project" value="TreeGrafter"/>
</dbReference>
<evidence type="ECO:0000313" key="6">
    <source>
        <dbReference type="Proteomes" id="UP000311382"/>
    </source>
</evidence>
<dbReference type="AlphaFoldDB" id="A0A5C5G7E9"/>